<comment type="caution">
    <text evidence="1">The sequence shown here is derived from an EMBL/GenBank/DDBJ whole genome shotgun (WGS) entry which is preliminary data.</text>
</comment>
<dbReference type="Gene3D" id="2.60.40.1890">
    <property type="entry name" value="PCu(A)C copper chaperone"/>
    <property type="match status" value="1"/>
</dbReference>
<protein>
    <recommendedName>
        <fullName evidence="3">Copper chaperone PCu(A)C</fullName>
    </recommendedName>
</protein>
<dbReference type="Pfam" id="PF04314">
    <property type="entry name" value="PCuAC"/>
    <property type="match status" value="1"/>
</dbReference>
<dbReference type="EMBL" id="BAAATR010000005">
    <property type="protein sequence ID" value="GAA2237073.1"/>
    <property type="molecule type" value="Genomic_DNA"/>
</dbReference>
<gene>
    <name evidence="1" type="ORF">GCM10010430_17560</name>
</gene>
<keyword evidence="2" id="KW-1185">Reference proteome</keyword>
<evidence type="ECO:0000313" key="1">
    <source>
        <dbReference type="EMBL" id="GAA2237073.1"/>
    </source>
</evidence>
<evidence type="ECO:0000313" key="2">
    <source>
        <dbReference type="Proteomes" id="UP001500305"/>
    </source>
</evidence>
<dbReference type="PANTHER" id="PTHR36302">
    <property type="entry name" value="BLR7088 PROTEIN"/>
    <property type="match status" value="1"/>
</dbReference>
<dbReference type="PROSITE" id="PS51257">
    <property type="entry name" value="PROKAR_LIPOPROTEIN"/>
    <property type="match status" value="1"/>
</dbReference>
<dbReference type="RefSeq" id="WP_344635670.1">
    <property type="nucleotide sequence ID" value="NZ_BAAATR010000005.1"/>
</dbReference>
<dbReference type="Proteomes" id="UP001500305">
    <property type="component" value="Unassembled WGS sequence"/>
</dbReference>
<evidence type="ECO:0008006" key="3">
    <source>
        <dbReference type="Google" id="ProtNLM"/>
    </source>
</evidence>
<dbReference type="PANTHER" id="PTHR36302:SF1">
    <property type="entry name" value="COPPER CHAPERONE PCU(A)C"/>
    <property type="match status" value="1"/>
</dbReference>
<reference evidence="2" key="1">
    <citation type="journal article" date="2019" name="Int. J. Syst. Evol. Microbiol.">
        <title>The Global Catalogue of Microorganisms (GCM) 10K type strain sequencing project: providing services to taxonomists for standard genome sequencing and annotation.</title>
        <authorList>
            <consortium name="The Broad Institute Genomics Platform"/>
            <consortium name="The Broad Institute Genome Sequencing Center for Infectious Disease"/>
            <person name="Wu L."/>
            <person name="Ma J."/>
        </authorList>
    </citation>
    <scope>NUCLEOTIDE SEQUENCE [LARGE SCALE GENOMIC DNA]</scope>
    <source>
        <strain evidence="2">JCM 7356</strain>
    </source>
</reference>
<name>A0ABP5QIT3_9ACTN</name>
<proteinExistence type="predicted"/>
<dbReference type="SUPFAM" id="SSF110087">
    <property type="entry name" value="DR1885-like metal-binding protein"/>
    <property type="match status" value="1"/>
</dbReference>
<dbReference type="InterPro" id="IPR058248">
    <property type="entry name" value="Lxx211020-like"/>
</dbReference>
<dbReference type="InterPro" id="IPR007410">
    <property type="entry name" value="LpqE-like"/>
</dbReference>
<accession>A0ABP5QIT3</accession>
<organism evidence="1 2">
    <name type="scientific">Kitasatospora cystarginea</name>
    <dbReference type="NCBI Taxonomy" id="58350"/>
    <lineage>
        <taxon>Bacteria</taxon>
        <taxon>Bacillati</taxon>
        <taxon>Actinomycetota</taxon>
        <taxon>Actinomycetes</taxon>
        <taxon>Kitasatosporales</taxon>
        <taxon>Streptomycetaceae</taxon>
        <taxon>Kitasatospora</taxon>
    </lineage>
</organism>
<sequence length="162" mass="16878">MKRAALPPLAAAAACLVLLSGWTAFGGAGRARPVRAEGTGWILLPAGAGPASAFLTVRNPGDVPDELTGVSWDRSGRLALKEHRMLGATGSWSYAPTVTVPARGELAMSPDGADILISDPPALRAGQWAEFTLRFRRSPELRVRARAVRAGELSAVLGRAAG</sequence>
<dbReference type="InterPro" id="IPR036182">
    <property type="entry name" value="PCuAC_sf"/>
</dbReference>